<comment type="subcellular location">
    <subcellularLocation>
        <location evidence="7">Cell outer membrane</location>
        <topology evidence="7">Lipid-anchor</topology>
    </subcellularLocation>
    <subcellularLocation>
        <location evidence="7">Bacterial flagellum basal body</location>
    </subcellularLocation>
</comment>
<dbReference type="GO" id="GO:0009279">
    <property type="term" value="C:cell outer membrane"/>
    <property type="evidence" value="ECO:0007669"/>
    <property type="project" value="UniProtKB-SubCell"/>
</dbReference>
<organism evidence="9 10">
    <name type="scientific">Craterilacuibacter sinensis</name>
    <dbReference type="NCBI Taxonomy" id="2686017"/>
    <lineage>
        <taxon>Bacteria</taxon>
        <taxon>Pseudomonadati</taxon>
        <taxon>Pseudomonadota</taxon>
        <taxon>Betaproteobacteria</taxon>
        <taxon>Neisseriales</taxon>
        <taxon>Neisseriaceae</taxon>
        <taxon>Craterilacuibacter</taxon>
    </lineage>
</organism>
<comment type="subunit">
    <text evidence="7">The basal body constitutes a major portion of the flagellar organelle and consists of four rings (L,P,S, and M) mounted on a central rod.</text>
</comment>
<keyword evidence="4 7" id="KW-0472">Membrane</keyword>
<evidence type="ECO:0000256" key="3">
    <source>
        <dbReference type="ARBA" id="ARBA00022729"/>
    </source>
</evidence>
<keyword evidence="10" id="KW-1185">Reference proteome</keyword>
<dbReference type="PROSITE" id="PS51257">
    <property type="entry name" value="PROKAR_LIPOPROTEIN"/>
    <property type="match status" value="1"/>
</dbReference>
<reference evidence="9 10" key="1">
    <citation type="submission" date="2019-12" db="EMBL/GenBank/DDBJ databases">
        <title>Neisseriaceae gen. nov. sp. Genome sequencing and assembly.</title>
        <authorList>
            <person name="Liu Z."/>
            <person name="Li A."/>
        </authorList>
    </citation>
    <scope>NUCLEOTIDE SEQUENCE [LARGE SCALE GENOMIC DNA]</scope>
    <source>
        <strain evidence="9 10">B2N2-7</strain>
    </source>
</reference>
<dbReference type="GO" id="GO:0009427">
    <property type="term" value="C:bacterial-type flagellum basal body, distal rod, L ring"/>
    <property type="evidence" value="ECO:0007669"/>
    <property type="project" value="InterPro"/>
</dbReference>
<dbReference type="RefSeq" id="WP_124734355.1">
    <property type="nucleotide sequence ID" value="NZ_WSSB01000005.1"/>
</dbReference>
<accession>A0A845BKL9</accession>
<dbReference type="PRINTS" id="PR01008">
    <property type="entry name" value="FLGLRINGFLGH"/>
</dbReference>
<comment type="function">
    <text evidence="1 7">Assembles around the rod to form the L-ring and probably protects the motor/basal body from shearing forces during rotation.</text>
</comment>
<evidence type="ECO:0000256" key="8">
    <source>
        <dbReference type="SAM" id="SignalP"/>
    </source>
</evidence>
<keyword evidence="9" id="KW-0282">Flagellum</keyword>
<protein>
    <recommendedName>
        <fullName evidence="7">Flagellar L-ring protein</fullName>
    </recommendedName>
    <alternativeName>
        <fullName evidence="7">Basal body L-ring protein</fullName>
    </alternativeName>
</protein>
<dbReference type="Pfam" id="PF02107">
    <property type="entry name" value="FlgH"/>
    <property type="match status" value="1"/>
</dbReference>
<keyword evidence="7" id="KW-0449">Lipoprotein</keyword>
<dbReference type="GO" id="GO:0071973">
    <property type="term" value="P:bacterial-type flagellum-dependent cell motility"/>
    <property type="evidence" value="ECO:0007669"/>
    <property type="project" value="InterPro"/>
</dbReference>
<evidence type="ECO:0000256" key="4">
    <source>
        <dbReference type="ARBA" id="ARBA00023136"/>
    </source>
</evidence>
<evidence type="ECO:0000313" key="10">
    <source>
        <dbReference type="Proteomes" id="UP000467214"/>
    </source>
</evidence>
<keyword evidence="3 7" id="KW-0732">Signal</keyword>
<evidence type="ECO:0000256" key="6">
    <source>
        <dbReference type="ARBA" id="ARBA00023237"/>
    </source>
</evidence>
<dbReference type="PANTHER" id="PTHR34933">
    <property type="entry name" value="FLAGELLAR L-RING PROTEIN"/>
    <property type="match status" value="1"/>
</dbReference>
<feature type="signal peptide" evidence="8">
    <location>
        <begin position="1"/>
        <end position="22"/>
    </location>
</feature>
<sequence length="230" mass="24819">MNQYWVRRLVTALALCALSACAVQAPSIVQQPVSVRPQPVPLTVPANGSIFQQASFRPLFEDRMPVGVGDILTVQIEENTRSSLSEESKGSRDASIKGSIDASINIPFFSNYLENKLGGTSLNGSGSASRNGKGSNTNVSSFNSSISVTVIDVLANGNLAVSGEKQMKINEELEVVRLSGVINPRDIKKGNVVSSTRMADARIEQVNQGSNRLFNQTGWLSRFFLTILPF</sequence>
<dbReference type="InterPro" id="IPR000527">
    <property type="entry name" value="Flag_Lring"/>
</dbReference>
<keyword evidence="6 7" id="KW-0998">Cell outer membrane</keyword>
<evidence type="ECO:0000256" key="2">
    <source>
        <dbReference type="ARBA" id="ARBA00006929"/>
    </source>
</evidence>
<keyword evidence="5 7" id="KW-0975">Bacterial flagellum</keyword>
<evidence type="ECO:0000313" key="9">
    <source>
        <dbReference type="EMBL" id="MXR36822.1"/>
    </source>
</evidence>
<feature type="chain" id="PRO_5032345784" description="Flagellar L-ring protein" evidence="8">
    <location>
        <begin position="23"/>
        <end position="230"/>
    </location>
</feature>
<proteinExistence type="inferred from homology"/>
<evidence type="ECO:0000256" key="5">
    <source>
        <dbReference type="ARBA" id="ARBA00023143"/>
    </source>
</evidence>
<evidence type="ECO:0000256" key="1">
    <source>
        <dbReference type="ARBA" id="ARBA00002591"/>
    </source>
</evidence>
<dbReference type="PANTHER" id="PTHR34933:SF1">
    <property type="entry name" value="FLAGELLAR L-RING PROTEIN"/>
    <property type="match status" value="1"/>
</dbReference>
<dbReference type="GO" id="GO:0003774">
    <property type="term" value="F:cytoskeletal motor activity"/>
    <property type="evidence" value="ECO:0007669"/>
    <property type="project" value="InterPro"/>
</dbReference>
<dbReference type="AlphaFoldDB" id="A0A845BKL9"/>
<name>A0A845BKL9_9NEIS</name>
<keyword evidence="9" id="KW-0969">Cilium</keyword>
<comment type="caution">
    <text evidence="9">The sequence shown here is derived from an EMBL/GenBank/DDBJ whole genome shotgun (WGS) entry which is preliminary data.</text>
</comment>
<gene>
    <name evidence="7" type="primary">flgH</name>
    <name evidence="9" type="ORF">GQF02_07545</name>
</gene>
<keyword evidence="9" id="KW-0966">Cell projection</keyword>
<evidence type="ECO:0000256" key="7">
    <source>
        <dbReference type="HAMAP-Rule" id="MF_00415"/>
    </source>
</evidence>
<comment type="similarity">
    <text evidence="2 7">Belongs to the FlgH family.</text>
</comment>
<dbReference type="EMBL" id="WSSB01000005">
    <property type="protein sequence ID" value="MXR36822.1"/>
    <property type="molecule type" value="Genomic_DNA"/>
</dbReference>
<dbReference type="HAMAP" id="MF_00415">
    <property type="entry name" value="FlgH"/>
    <property type="match status" value="1"/>
</dbReference>
<dbReference type="Proteomes" id="UP000467214">
    <property type="component" value="Unassembled WGS sequence"/>
</dbReference>